<dbReference type="CDD" id="cd06159">
    <property type="entry name" value="S2P-M50_PDZ_Arch"/>
    <property type="match status" value="1"/>
</dbReference>
<dbReference type="GO" id="GO:0031293">
    <property type="term" value="P:membrane protein intracellular domain proteolysis"/>
    <property type="evidence" value="ECO:0007669"/>
    <property type="project" value="TreeGrafter"/>
</dbReference>
<dbReference type="InterPro" id="IPR001478">
    <property type="entry name" value="PDZ"/>
</dbReference>
<dbReference type="OrthoDB" id="15212at2157"/>
<evidence type="ECO:0000313" key="8">
    <source>
        <dbReference type="Proteomes" id="UP000006622"/>
    </source>
</evidence>
<evidence type="ECO:0000256" key="5">
    <source>
        <dbReference type="SAM" id="Phobius"/>
    </source>
</evidence>
<evidence type="ECO:0000256" key="2">
    <source>
        <dbReference type="ARBA" id="ARBA00022692"/>
    </source>
</evidence>
<dbReference type="GO" id="GO:0005737">
    <property type="term" value="C:cytoplasm"/>
    <property type="evidence" value="ECO:0007669"/>
    <property type="project" value="TreeGrafter"/>
</dbReference>
<dbReference type="PRINTS" id="PR01000">
    <property type="entry name" value="SREBPS2PTASE"/>
</dbReference>
<accession>F7XPQ0</accession>
<evidence type="ECO:0000259" key="6">
    <source>
        <dbReference type="SMART" id="SM00228"/>
    </source>
</evidence>
<dbReference type="GeneID" id="10822051"/>
<evidence type="ECO:0000256" key="3">
    <source>
        <dbReference type="ARBA" id="ARBA00022989"/>
    </source>
</evidence>
<dbReference type="RefSeq" id="WP_013897759.1">
    <property type="nucleotide sequence ID" value="NC_015676.1"/>
</dbReference>
<keyword evidence="4 5" id="KW-0472">Membrane</keyword>
<reference evidence="7" key="1">
    <citation type="submission" date="2010-07" db="EMBL/GenBank/DDBJ databases">
        <title>The complete genome of Methanosalsum zhilinae DSM 4017.</title>
        <authorList>
            <consortium name="US DOE Joint Genome Institute (JGI-PGF)"/>
            <person name="Lucas S."/>
            <person name="Copeland A."/>
            <person name="Lapidus A."/>
            <person name="Glavina del Rio T."/>
            <person name="Dalin E."/>
            <person name="Tice H."/>
            <person name="Bruce D."/>
            <person name="Goodwin L."/>
            <person name="Pitluck S."/>
            <person name="Kyrpides N."/>
            <person name="Mavromatis K."/>
            <person name="Ovchinnikova G."/>
            <person name="Daligault H."/>
            <person name="Detter J.C."/>
            <person name="Han C."/>
            <person name="Tapia R."/>
            <person name="Larimer F."/>
            <person name="Land M."/>
            <person name="Hauser L."/>
            <person name="Markowitz V."/>
            <person name="Cheng J.-F."/>
            <person name="Hugenholtz P."/>
            <person name="Woyke T."/>
            <person name="Wu D."/>
            <person name="Spring S."/>
            <person name="Schueler E."/>
            <person name="Brambilla E."/>
            <person name="Klenk H.-P."/>
            <person name="Eisen J.A."/>
        </authorList>
    </citation>
    <scope>NUCLEOTIDE SEQUENCE</scope>
    <source>
        <strain evidence="7">DSM 4017</strain>
    </source>
</reference>
<feature type="domain" description="PDZ" evidence="6">
    <location>
        <begin position="308"/>
        <end position="382"/>
    </location>
</feature>
<evidence type="ECO:0000256" key="4">
    <source>
        <dbReference type="ARBA" id="ARBA00023136"/>
    </source>
</evidence>
<comment type="subcellular location">
    <subcellularLocation>
        <location evidence="1">Endomembrane system</location>
        <topology evidence="1">Multi-pass membrane protein</topology>
    </subcellularLocation>
</comment>
<dbReference type="InterPro" id="IPR036034">
    <property type="entry name" value="PDZ_sf"/>
</dbReference>
<feature type="transmembrane region" description="Helical" evidence="5">
    <location>
        <begin position="6"/>
        <end position="22"/>
    </location>
</feature>
<dbReference type="EMBL" id="CP002101">
    <property type="protein sequence ID" value="AEH60320.1"/>
    <property type="molecule type" value="Genomic_DNA"/>
</dbReference>
<feature type="transmembrane region" description="Helical" evidence="5">
    <location>
        <begin position="215"/>
        <end position="239"/>
    </location>
</feature>
<dbReference type="Pfam" id="PF02163">
    <property type="entry name" value="Peptidase_M50"/>
    <property type="match status" value="1"/>
</dbReference>
<dbReference type="PANTHER" id="PTHR13325:SF3">
    <property type="entry name" value="MEMBRANE-BOUND TRANSCRIPTION FACTOR SITE-2 PROTEASE"/>
    <property type="match status" value="1"/>
</dbReference>
<dbReference type="AlphaFoldDB" id="F7XPQ0"/>
<feature type="transmembrane region" description="Helical" evidence="5">
    <location>
        <begin position="492"/>
        <end position="512"/>
    </location>
</feature>
<dbReference type="Gene3D" id="2.30.42.10">
    <property type="match status" value="2"/>
</dbReference>
<dbReference type="GO" id="GO:0004222">
    <property type="term" value="F:metalloendopeptidase activity"/>
    <property type="evidence" value="ECO:0007669"/>
    <property type="project" value="InterPro"/>
</dbReference>
<dbReference type="SMART" id="SM00228">
    <property type="entry name" value="PDZ"/>
    <property type="match status" value="2"/>
</dbReference>
<dbReference type="STRING" id="679901.Mzhil_0445"/>
<dbReference type="KEGG" id="mzh:Mzhil_0445"/>
<proteinExistence type="predicted"/>
<organism evidence="7 8">
    <name type="scientific">Methanosalsum zhilinae (strain DSM 4017 / NBRC 107636 / OCM 62 / WeN5)</name>
    <name type="common">Methanohalophilus zhilinae</name>
    <dbReference type="NCBI Taxonomy" id="679901"/>
    <lineage>
        <taxon>Archaea</taxon>
        <taxon>Methanobacteriati</taxon>
        <taxon>Methanobacteriota</taxon>
        <taxon>Stenosarchaea group</taxon>
        <taxon>Methanomicrobia</taxon>
        <taxon>Methanosarcinales</taxon>
        <taxon>Methanosarcinaceae</taxon>
        <taxon>Methanosalsum</taxon>
    </lineage>
</organism>
<dbReference type="SUPFAM" id="SSF50156">
    <property type="entry name" value="PDZ domain-like"/>
    <property type="match status" value="2"/>
</dbReference>
<feature type="domain" description="PDZ" evidence="6">
    <location>
        <begin position="236"/>
        <end position="305"/>
    </location>
</feature>
<keyword evidence="8" id="KW-1185">Reference proteome</keyword>
<dbReference type="InterPro" id="IPR001193">
    <property type="entry name" value="MBTPS2"/>
</dbReference>
<name>F7XPQ0_METZD</name>
<dbReference type="Proteomes" id="UP000006622">
    <property type="component" value="Chromosome"/>
</dbReference>
<evidence type="ECO:0000256" key="1">
    <source>
        <dbReference type="ARBA" id="ARBA00004127"/>
    </source>
</evidence>
<feature type="transmembrane region" description="Helical" evidence="5">
    <location>
        <begin position="119"/>
        <end position="139"/>
    </location>
</feature>
<feature type="transmembrane region" description="Helical" evidence="5">
    <location>
        <begin position="554"/>
        <end position="574"/>
    </location>
</feature>
<keyword evidence="2 5" id="KW-0812">Transmembrane</keyword>
<gene>
    <name evidence="7" type="ordered locus">Mzhil_0445</name>
</gene>
<feature type="transmembrane region" description="Helical" evidence="5">
    <location>
        <begin position="450"/>
        <end position="472"/>
    </location>
</feature>
<sequence length="577" mass="63204" precursor="true">MNGTTVFLAVFILYWLTVSALSKRGFFEKYNISAHGPILMIRTERGLNFIDRLASRKRFWKLFANIGIVMMFVGMTVMFSIIILSDIILLTSLGTEQLPEPGKLHEPRNIFLIPGVNEFIPVVWGLIALIVTLIVHEFAHAILARVENIKVKSMGILVALVPIGGFAEPDEEELFGVSKDQESPGMDEYKKLEPEQYRPSSSEKKVATRNQRARILSAGVMANFAVALIALALFFGPVLGAIAPVSNAMVVNVDPGSQAFDSQIREEMVIVRLDDTPVQSASDVLGYLSKLEEGSQVTVHTKSGGEISTHELLLKEPPETEASGIRIMDVVQNSPASQAGLEEGMIIKELDGMSIRSVDDFVDFMGNTSPGQTISMEVHDQNNEEIRTVQITLTSHHEDEDRGFLGIVGGPVGDISTSLGFSVGDMSVGYFPADVYLEMLKQIPSMMSQLSGWIIILGFPIIGFAGEGFPGFGTTLAQAYEPVGWAEPMGMGIFWIANTLLWIGWLNFYVGLFNCLPAIPLDGGHVFRDYAKALVMRITGNEIKATKIASATTVFLSLLILISIVFMIFGPYLVHGF</sequence>
<dbReference type="InterPro" id="IPR008915">
    <property type="entry name" value="Peptidase_M50"/>
</dbReference>
<feature type="transmembrane region" description="Helical" evidence="5">
    <location>
        <begin position="62"/>
        <end position="84"/>
    </location>
</feature>
<evidence type="ECO:0000313" key="7">
    <source>
        <dbReference type="EMBL" id="AEH60320.1"/>
    </source>
</evidence>
<protein>
    <submittedName>
        <fullName evidence="7">Peptidase M50</fullName>
    </submittedName>
</protein>
<keyword evidence="3 5" id="KW-1133">Transmembrane helix</keyword>
<dbReference type="PANTHER" id="PTHR13325">
    <property type="entry name" value="PROTEASE M50 MEMBRANE-BOUND TRANSCRIPTION FACTOR SITE 2 PROTEASE"/>
    <property type="match status" value="1"/>
</dbReference>
<dbReference type="GO" id="GO:0016020">
    <property type="term" value="C:membrane"/>
    <property type="evidence" value="ECO:0007669"/>
    <property type="project" value="InterPro"/>
</dbReference>
<dbReference type="GO" id="GO:0012505">
    <property type="term" value="C:endomembrane system"/>
    <property type="evidence" value="ECO:0007669"/>
    <property type="project" value="UniProtKB-SubCell"/>
</dbReference>
<dbReference type="HOGENOM" id="CLU_042134_1_0_2"/>